<feature type="chain" id="PRO_5038425692" description="HYR domain-containing protein" evidence="1">
    <location>
        <begin position="31"/>
        <end position="1779"/>
    </location>
</feature>
<name>A0A927BXP3_9BACL</name>
<feature type="signal peptide" evidence="1">
    <location>
        <begin position="1"/>
        <end position="30"/>
    </location>
</feature>
<dbReference type="RefSeq" id="WP_190920500.1">
    <property type="nucleotide sequence ID" value="NZ_JACXIZ010000036.1"/>
</dbReference>
<accession>A0A927BXP3</accession>
<dbReference type="Proteomes" id="UP000621560">
    <property type="component" value="Unassembled WGS sequence"/>
</dbReference>
<dbReference type="InterPro" id="IPR013783">
    <property type="entry name" value="Ig-like_fold"/>
</dbReference>
<evidence type="ECO:0000313" key="2">
    <source>
        <dbReference type="EMBL" id="MBD2847399.1"/>
    </source>
</evidence>
<dbReference type="Gene3D" id="2.60.120.40">
    <property type="match status" value="1"/>
</dbReference>
<reference evidence="2" key="1">
    <citation type="submission" date="2020-09" db="EMBL/GenBank/DDBJ databases">
        <title>A novel bacterium of genus Paenibacillus, isolated from South China Sea.</title>
        <authorList>
            <person name="Huang H."/>
            <person name="Mo K."/>
            <person name="Hu Y."/>
        </authorList>
    </citation>
    <scope>NUCLEOTIDE SEQUENCE</scope>
    <source>
        <strain evidence="2">IB182496</strain>
    </source>
</reference>
<protein>
    <recommendedName>
        <fullName evidence="4">HYR domain-containing protein</fullName>
    </recommendedName>
</protein>
<dbReference type="Gene3D" id="2.60.40.10">
    <property type="entry name" value="Immunoglobulins"/>
    <property type="match status" value="2"/>
</dbReference>
<dbReference type="InterPro" id="IPR008983">
    <property type="entry name" value="Tumour_necrosis_fac-like_dom"/>
</dbReference>
<keyword evidence="3" id="KW-1185">Reference proteome</keyword>
<evidence type="ECO:0000313" key="3">
    <source>
        <dbReference type="Proteomes" id="UP000621560"/>
    </source>
</evidence>
<proteinExistence type="predicted"/>
<sequence length="1779" mass="191899">MSTIRFTRPHRSWLSALLVASLLVQLAVFAPPQTVRAAAEDVEVLVGQAKIGNRSVSADNMSINFLNNVTGFSYTANSEIENIAALNVGDIFLYKDQVVDLTIRVKDNPQLRQLAKSGHARVEIGWSSLDWNEGGGFIGIGKSYQGTYARMTVRNGGSTVAEVEEEAWHGGVGGRSDSATIAEDTVITIRVAGVRHHRDSPVGIRGMYIRFKDTTAPTLNAYSFGGDGLQRTNPNTGQQELYVKENEYIDLSYNFSEAVRPNNVLPQISDAFLRHPLFVNPEGTGLPANGQTQYLVNQQYTNTASSLAKYYDQVTYRYTGVRYHHSGNLPLEPAIVGTTGDSNNPSLYEKFLEAGFVDAAGNAASITFPGTADSGSDPHLIGKRVDPFDYDRGGFRVIVDAVRPKYSKTSNGIQPEILTGVTVNDNDTIDFTVQFSEEVTAWRDHTSSWDPAGAYLLFNNGMKAYYVSGASTDKWLFRTTLTEAVELETPLLKVVALSHDEKPGSDPASELDRFVLQDYAGNQLFQPANYKGVHLDGDESLLDSTIDWANLMIDNTKPQISFRFESGGASSTTYQKNGKATIDANDPNLIVPPLDPANPGASLPSRGIYRPSNMTGSQSPSVGLVYYYWSQSPANPLADKEADHHAALKRFALTGQQPRQELYPGELPNFDLKVVNNKTNMLAPPAEALLASNSGVWYLHAWTADMTWDSARELAQYEKMTRFIDEHPEQYEQWKAEAEGSEADKIIAANAEALKAVGAYDDLTIWSLEDYKQPDSNWSYNSTPFLLDNRAPGVVFEHIADNMAANPKVTVLVTDPHSGVSEAAYQVTAEGAATSEAEWLPLDLDADGRATIATKDHVFEDGGYTLHIRAADAAGNTGASTLGQTLVVDSSSVVRTAFLPESDEHYTRTHDVEFYVSGVDPARVAYAVSPSSTTPSGSAYTTVTESVYREAGDPGSVTETVYGSGEYGYVLPMSETAEGMQYVHILVEPKDGSRSYYPYKLYYFDNTAPTVSFSKTGVPYPQESQTVTATIAVEAGRAATVTENSKYQWLSADAPAPEAASDGWLALPEDGTATIQGSEVLEPGETGDFVLYVYAEDMAGNGAVSATGTFTLQHKKKDAPPASGKSSLIYMYGDASAGYTGIVQLNLDTPAKQGYEFSVSPDGGTSWSRWRPYTNFVDLALPTGDPAQLDVQVKYRSSGGSPGTPIRLTTEELSDVEPIYAIARLNTLSPVRPETGVQIQITPPLGIRVAKAADNPPGGMEQSGTTFTVRENGYYAFDLTDLTDPTRPAVKLYVVVNNVDDTAPQGSIVYVSEGQAGAGGAAMTSGNMIVKLETDEPVRVLNNNGRDTYIFEENGEFTFEFEDEAGNVGTATATVDKIDKTAPEVRIVRTYAYGPGVDEAYGTVEDGDGDVIAAAGVVLTVEKADPEGEEFIVVGGQRSLAVTANGTYTFTVSDSAGNTTQVSETLEHLVAGVPQPSAIRYTFVDDQGNPLPQQQIKTIGGVQYARGSVKVTVEGEGAAYNPIFLGTRPAKDGGGAYTNRISDAGGAYTTSRIFQANGSAVIALSDLLGNRTKVPVTVQGLDNTAPEIELHQAKAAILQDKTGFDAALDLGGYTVSDNVSAASNIAVSVSGLDLSKLGRQLVTYTAVDEVGNTATATQEVYVVSEDGMRIFANGLLISASIGESALFDTNKLTFEVQGYDLMKVGEEDKVNAWGTYELLVQSGLYREGQLKTIATKLTYDELISQNFKVTLPKAGWYTVIVRNQERERVFSTFFVGGVE</sequence>
<keyword evidence="1" id="KW-0732">Signal</keyword>
<dbReference type="EMBL" id="JACXIZ010000036">
    <property type="protein sequence ID" value="MBD2847399.1"/>
    <property type="molecule type" value="Genomic_DNA"/>
</dbReference>
<evidence type="ECO:0008006" key="4">
    <source>
        <dbReference type="Google" id="ProtNLM"/>
    </source>
</evidence>
<organism evidence="2 3">
    <name type="scientific">Paenibacillus sabuli</name>
    <dbReference type="NCBI Taxonomy" id="2772509"/>
    <lineage>
        <taxon>Bacteria</taxon>
        <taxon>Bacillati</taxon>
        <taxon>Bacillota</taxon>
        <taxon>Bacilli</taxon>
        <taxon>Bacillales</taxon>
        <taxon>Paenibacillaceae</taxon>
        <taxon>Paenibacillus</taxon>
    </lineage>
</organism>
<evidence type="ECO:0000256" key="1">
    <source>
        <dbReference type="SAM" id="SignalP"/>
    </source>
</evidence>
<comment type="caution">
    <text evidence="2">The sequence shown here is derived from an EMBL/GenBank/DDBJ whole genome shotgun (WGS) entry which is preliminary data.</text>
</comment>
<gene>
    <name evidence="2" type="ORF">IDH44_19530</name>
</gene>